<evidence type="ECO:0000313" key="1">
    <source>
        <dbReference type="EMBL" id="QYM79001.1"/>
    </source>
</evidence>
<dbReference type="AlphaFoldDB" id="A0A8F9XL98"/>
<evidence type="ECO:0008006" key="3">
    <source>
        <dbReference type="Google" id="ProtNLM"/>
    </source>
</evidence>
<evidence type="ECO:0000313" key="2">
    <source>
        <dbReference type="Proteomes" id="UP000825051"/>
    </source>
</evidence>
<dbReference type="EMBL" id="CP080507">
    <property type="protein sequence ID" value="QYM79001.1"/>
    <property type="molecule type" value="Genomic_DNA"/>
</dbReference>
<proteinExistence type="predicted"/>
<dbReference type="SUPFAM" id="SSF75005">
    <property type="entry name" value="Arabinanase/levansucrase/invertase"/>
    <property type="match status" value="2"/>
</dbReference>
<dbReference type="InterPro" id="IPR023296">
    <property type="entry name" value="Glyco_hydro_beta-prop_sf"/>
</dbReference>
<dbReference type="Proteomes" id="UP000825051">
    <property type="component" value="Chromosome"/>
</dbReference>
<name>A0A8F9XL98_9BACT</name>
<organism evidence="1 2">
    <name type="scientific">Horticoccus luteus</name>
    <dbReference type="NCBI Taxonomy" id="2862869"/>
    <lineage>
        <taxon>Bacteria</taxon>
        <taxon>Pseudomonadati</taxon>
        <taxon>Verrucomicrobiota</taxon>
        <taxon>Opitutia</taxon>
        <taxon>Opitutales</taxon>
        <taxon>Opitutaceae</taxon>
        <taxon>Horticoccus</taxon>
    </lineage>
</organism>
<accession>A0A8F9XL98</accession>
<dbReference type="KEGG" id="ole:K0B96_17115"/>
<dbReference type="Gene3D" id="2.115.10.20">
    <property type="entry name" value="Glycosyl hydrolase domain, family 43"/>
    <property type="match status" value="2"/>
</dbReference>
<keyword evidence="2" id="KW-1185">Reference proteome</keyword>
<dbReference type="RefSeq" id="WP_220162278.1">
    <property type="nucleotide sequence ID" value="NZ_CP080507.1"/>
</dbReference>
<sequence>MSTFPLTFRLVDAPDQPVIGPDHPDLDGNKYGFEGGCFVKEADGYHAFMAEIADDPFNVRMRLAHWHSPDLRTWRRVGTLYETDSSIIPGDTRFSLWSPMVVFNDDEQRWNLFYVAYTPGEGVIHGQHTNGRIWRAISTIAGRAGVGGPYRDVGIVLQPDAESEPWEGQQATDSFYPWRVGAQWYSFYGGHNYVPPGPWPVGLAQAPALAGPWKRCPELNPSPLEPVFAENPLVTRVGAHFVAIYDNCAPGDTYIPEARHIGYSVSADGIHWPKGGNLAVQPPTGPAQWSEDIRTPLGLIAEDDGTFMMLYTGKLRGHKFWPVGLARLALA</sequence>
<reference evidence="1" key="1">
    <citation type="submission" date="2021-08" db="EMBL/GenBank/DDBJ databases">
        <title>Genome of a novel bacterium of the phylum Verrucomicrobia, Oleiharenicola sp. KSB-15.</title>
        <authorList>
            <person name="Chung J.-H."/>
            <person name="Ahn J.-H."/>
            <person name="Yoon Y."/>
            <person name="Kim D.-Y."/>
            <person name="An S.-H."/>
            <person name="Park I."/>
            <person name="Yeon J."/>
        </authorList>
    </citation>
    <scope>NUCLEOTIDE SEQUENCE</scope>
    <source>
        <strain evidence="1">KSB-15</strain>
    </source>
</reference>
<protein>
    <recommendedName>
        <fullName evidence="3">Glycosyl hydrolase family 43</fullName>
    </recommendedName>
</protein>
<gene>
    <name evidence="1" type="ORF">K0B96_17115</name>
</gene>